<gene>
    <name evidence="1" type="ORF">QOL99_01730</name>
</gene>
<keyword evidence="2" id="KW-1185">Reference proteome</keyword>
<accession>A0ABT7JCU8</accession>
<sequence length="105" mass="12052">MSKHFFRTHVNGQQLLVDAGWDRPLGHHYLNIERENAPEEEDALLYSSLYDRTLFSPERGRLMAGLTTEELAAKLTEHGIRPPDGFLQALEDDARKNVGNAIRHW</sequence>
<organism evidence="1 2">
    <name type="scientific">Deinococcus rhizophilus</name>
    <dbReference type="NCBI Taxonomy" id="3049544"/>
    <lineage>
        <taxon>Bacteria</taxon>
        <taxon>Thermotogati</taxon>
        <taxon>Deinococcota</taxon>
        <taxon>Deinococci</taxon>
        <taxon>Deinococcales</taxon>
        <taxon>Deinococcaceae</taxon>
        <taxon>Deinococcus</taxon>
    </lineage>
</organism>
<protein>
    <submittedName>
        <fullName evidence="1">Uncharacterized protein</fullName>
    </submittedName>
</protein>
<evidence type="ECO:0000313" key="2">
    <source>
        <dbReference type="Proteomes" id="UP001302059"/>
    </source>
</evidence>
<evidence type="ECO:0000313" key="1">
    <source>
        <dbReference type="EMBL" id="MDL2342861.1"/>
    </source>
</evidence>
<comment type="caution">
    <text evidence="1">The sequence shown here is derived from an EMBL/GenBank/DDBJ whole genome shotgun (WGS) entry which is preliminary data.</text>
</comment>
<proteinExistence type="predicted"/>
<name>A0ABT7JCU8_9DEIO</name>
<dbReference type="RefSeq" id="WP_285520891.1">
    <property type="nucleotide sequence ID" value="NZ_JASNGB010000006.1"/>
</dbReference>
<dbReference type="EMBL" id="JASNGB010000006">
    <property type="protein sequence ID" value="MDL2342861.1"/>
    <property type="molecule type" value="Genomic_DNA"/>
</dbReference>
<dbReference type="Proteomes" id="UP001302059">
    <property type="component" value="Unassembled WGS sequence"/>
</dbReference>
<reference evidence="1 2" key="1">
    <citation type="submission" date="2023-05" db="EMBL/GenBank/DDBJ databases">
        <authorList>
            <person name="Gao F."/>
        </authorList>
    </citation>
    <scope>NUCLEOTIDE SEQUENCE [LARGE SCALE GENOMIC DNA]</scope>
    <source>
        <strain evidence="1 2">MIMF12</strain>
    </source>
</reference>